<protein>
    <submittedName>
        <fullName evidence="2">Uncharacterized protein</fullName>
    </submittedName>
</protein>
<name>A0AAV5T9A2_9BILA</name>
<evidence type="ECO:0000313" key="3">
    <source>
        <dbReference type="Proteomes" id="UP001432027"/>
    </source>
</evidence>
<accession>A0AAV5T9A2</accession>
<proteinExistence type="predicted"/>
<feature type="region of interest" description="Disordered" evidence="1">
    <location>
        <begin position="110"/>
        <end position="134"/>
    </location>
</feature>
<dbReference type="Proteomes" id="UP001432027">
    <property type="component" value="Unassembled WGS sequence"/>
</dbReference>
<sequence length="134" mass="14722">DDLANGYMGDGELKEELPPPPLNVLTETEKGKLKIMAELELHCSAVDEEDGEGDETQSKIRRLPGGASSASPPLLLPVSPKRRSVVADNSDDPPMLEAVDHVGLELRVGRPKRSESAVLEQKVKRQFIKKKDRE</sequence>
<feature type="non-terminal residue" evidence="2">
    <location>
        <position position="1"/>
    </location>
</feature>
<feature type="region of interest" description="Disordered" evidence="1">
    <location>
        <begin position="45"/>
        <end position="96"/>
    </location>
</feature>
<reference evidence="2" key="1">
    <citation type="submission" date="2023-10" db="EMBL/GenBank/DDBJ databases">
        <title>Genome assembly of Pristionchus species.</title>
        <authorList>
            <person name="Yoshida K."/>
            <person name="Sommer R.J."/>
        </authorList>
    </citation>
    <scope>NUCLEOTIDE SEQUENCE</scope>
    <source>
        <strain evidence="2">RS0144</strain>
    </source>
</reference>
<dbReference type="EMBL" id="BTSX01000004">
    <property type="protein sequence ID" value="GMS91894.1"/>
    <property type="molecule type" value="Genomic_DNA"/>
</dbReference>
<feature type="non-terminal residue" evidence="2">
    <location>
        <position position="134"/>
    </location>
</feature>
<organism evidence="2 3">
    <name type="scientific">Pristionchus entomophagus</name>
    <dbReference type="NCBI Taxonomy" id="358040"/>
    <lineage>
        <taxon>Eukaryota</taxon>
        <taxon>Metazoa</taxon>
        <taxon>Ecdysozoa</taxon>
        <taxon>Nematoda</taxon>
        <taxon>Chromadorea</taxon>
        <taxon>Rhabditida</taxon>
        <taxon>Rhabditina</taxon>
        <taxon>Diplogasteromorpha</taxon>
        <taxon>Diplogasteroidea</taxon>
        <taxon>Neodiplogasteridae</taxon>
        <taxon>Pristionchus</taxon>
    </lineage>
</organism>
<evidence type="ECO:0000256" key="1">
    <source>
        <dbReference type="SAM" id="MobiDB-lite"/>
    </source>
</evidence>
<feature type="compositionally biased region" description="Acidic residues" evidence="1">
    <location>
        <begin position="46"/>
        <end position="55"/>
    </location>
</feature>
<dbReference type="AlphaFoldDB" id="A0AAV5T9A2"/>
<gene>
    <name evidence="2" type="ORF">PENTCL1PPCAC_14069</name>
</gene>
<keyword evidence="3" id="KW-1185">Reference proteome</keyword>
<comment type="caution">
    <text evidence="2">The sequence shown here is derived from an EMBL/GenBank/DDBJ whole genome shotgun (WGS) entry which is preliminary data.</text>
</comment>
<feature type="compositionally biased region" description="Low complexity" evidence="1">
    <location>
        <begin position="63"/>
        <end position="79"/>
    </location>
</feature>
<evidence type="ECO:0000313" key="2">
    <source>
        <dbReference type="EMBL" id="GMS91894.1"/>
    </source>
</evidence>
<feature type="region of interest" description="Disordered" evidence="1">
    <location>
        <begin position="1"/>
        <end position="23"/>
    </location>
</feature>